<keyword evidence="4" id="KW-0288">FMN</keyword>
<name>A0A7V2AVQ6_UNCEI</name>
<dbReference type="NCBIfam" id="NF005741">
    <property type="entry name" value="PRK07565.1"/>
    <property type="match status" value="1"/>
</dbReference>
<dbReference type="GO" id="GO:0006207">
    <property type="term" value="P:'de novo' pyrimidine nucleobase biosynthetic process"/>
    <property type="evidence" value="ECO:0007669"/>
    <property type="project" value="TreeGrafter"/>
</dbReference>
<dbReference type="Gene3D" id="3.20.20.70">
    <property type="entry name" value="Aldolase class I"/>
    <property type="match status" value="1"/>
</dbReference>
<dbReference type="AlphaFoldDB" id="A0A7V2AVQ6"/>
<dbReference type="PANTHER" id="PTHR48109">
    <property type="entry name" value="DIHYDROOROTATE DEHYDROGENASE (QUINONE), MITOCHONDRIAL-RELATED"/>
    <property type="match status" value="1"/>
</dbReference>
<protein>
    <submittedName>
        <fullName evidence="8">Dihydroorotate dehydrogenase-like protein</fullName>
    </submittedName>
</protein>
<dbReference type="InterPro" id="IPR005720">
    <property type="entry name" value="Dihydroorotate_DH_cat"/>
</dbReference>
<evidence type="ECO:0000256" key="2">
    <source>
        <dbReference type="ARBA" id="ARBA00004725"/>
    </source>
</evidence>
<dbReference type="GO" id="GO:0004152">
    <property type="term" value="F:dihydroorotate dehydrogenase activity"/>
    <property type="evidence" value="ECO:0007669"/>
    <property type="project" value="InterPro"/>
</dbReference>
<keyword evidence="6" id="KW-0560">Oxidoreductase</keyword>
<dbReference type="UniPathway" id="UPA00070"/>
<evidence type="ECO:0000256" key="4">
    <source>
        <dbReference type="ARBA" id="ARBA00022643"/>
    </source>
</evidence>
<evidence type="ECO:0000256" key="6">
    <source>
        <dbReference type="ARBA" id="ARBA00023002"/>
    </source>
</evidence>
<dbReference type="PANTHER" id="PTHR48109:SF3">
    <property type="entry name" value="SLL0744 PROTEIN"/>
    <property type="match status" value="1"/>
</dbReference>
<dbReference type="InterPro" id="IPR050074">
    <property type="entry name" value="DHO_dehydrogenase"/>
</dbReference>
<evidence type="ECO:0000259" key="7">
    <source>
        <dbReference type="Pfam" id="PF01180"/>
    </source>
</evidence>
<dbReference type="InterPro" id="IPR013785">
    <property type="entry name" value="Aldolase_TIM"/>
</dbReference>
<dbReference type="GO" id="GO:0044205">
    <property type="term" value="P:'de novo' UMP biosynthetic process"/>
    <property type="evidence" value="ECO:0007669"/>
    <property type="project" value="UniProtKB-UniPathway"/>
</dbReference>
<comment type="cofactor">
    <cofactor evidence="1">
        <name>FMN</name>
        <dbReference type="ChEBI" id="CHEBI:58210"/>
    </cofactor>
</comment>
<keyword evidence="3" id="KW-0285">Flavoprotein</keyword>
<keyword evidence="5" id="KW-0665">Pyrimidine biosynthesis</keyword>
<evidence type="ECO:0000256" key="5">
    <source>
        <dbReference type="ARBA" id="ARBA00022975"/>
    </source>
</evidence>
<dbReference type="GO" id="GO:0005737">
    <property type="term" value="C:cytoplasm"/>
    <property type="evidence" value="ECO:0007669"/>
    <property type="project" value="InterPro"/>
</dbReference>
<comment type="pathway">
    <text evidence="2">Pyrimidine metabolism; UMP biosynthesis via de novo pathway.</text>
</comment>
<evidence type="ECO:0000313" key="8">
    <source>
        <dbReference type="EMBL" id="HER44139.1"/>
    </source>
</evidence>
<feature type="domain" description="Dihydroorotate dehydrogenase catalytic" evidence="7">
    <location>
        <begin position="16"/>
        <end position="300"/>
    </location>
</feature>
<gene>
    <name evidence="8" type="ORF">ENO08_06740</name>
</gene>
<dbReference type="Proteomes" id="UP000886069">
    <property type="component" value="Unassembled WGS sequence"/>
</dbReference>
<comment type="caution">
    <text evidence="8">The sequence shown here is derived from an EMBL/GenBank/DDBJ whole genome shotgun (WGS) entry which is preliminary data.</text>
</comment>
<dbReference type="SUPFAM" id="SSF51395">
    <property type="entry name" value="FMN-linked oxidoreductases"/>
    <property type="match status" value="1"/>
</dbReference>
<proteinExistence type="predicted"/>
<dbReference type="PIRSF" id="PIRSF000164">
    <property type="entry name" value="DHO_oxidase"/>
    <property type="match status" value="1"/>
</dbReference>
<dbReference type="Pfam" id="PF01180">
    <property type="entry name" value="DHO_dh"/>
    <property type="match status" value="1"/>
</dbReference>
<evidence type="ECO:0000256" key="3">
    <source>
        <dbReference type="ARBA" id="ARBA00022630"/>
    </source>
</evidence>
<dbReference type="EMBL" id="DSEC01000479">
    <property type="protein sequence ID" value="HER44139.1"/>
    <property type="molecule type" value="Genomic_DNA"/>
</dbReference>
<organism evidence="8">
    <name type="scientific">Eiseniibacteriota bacterium</name>
    <dbReference type="NCBI Taxonomy" id="2212470"/>
    <lineage>
        <taxon>Bacteria</taxon>
        <taxon>Candidatus Eiseniibacteriota</taxon>
    </lineage>
</organism>
<dbReference type="InterPro" id="IPR012135">
    <property type="entry name" value="Dihydroorotate_DH_1_2"/>
</dbReference>
<dbReference type="CDD" id="cd04739">
    <property type="entry name" value="DHOD_like"/>
    <property type="match status" value="1"/>
</dbReference>
<reference evidence="8" key="1">
    <citation type="journal article" date="2020" name="mSystems">
        <title>Genome- and Community-Level Interaction Insights into Carbon Utilization and Element Cycling Functions of Hydrothermarchaeota in Hydrothermal Sediment.</title>
        <authorList>
            <person name="Zhou Z."/>
            <person name="Liu Y."/>
            <person name="Xu W."/>
            <person name="Pan J."/>
            <person name="Luo Z.H."/>
            <person name="Li M."/>
        </authorList>
    </citation>
    <scope>NUCLEOTIDE SEQUENCE [LARGE SCALE GENOMIC DNA]</scope>
    <source>
        <strain evidence="8">SpSt-1233</strain>
    </source>
</reference>
<sequence length="339" mass="37051">MSFDRTLEKKGIMADLTTTYMGLELRNPLVVSSSGLTKDLDGVRRCADAGAGAVVLKSLFEEQVIGEMQNQKQYASAAWHPEALDYVEGMGIGIGPREYLEVIREAKKAVSIPVIASLNCVSREVWTGYAKRLASEGADGIELNLAVMPSDPKRTTDEIEKMYLDALADVTSKVDVPIAVKIGPYFTSVSRMALAFSRRGVKALVLFNRFYQIDIDIEKMELSSGITLSSPKEMNLPLRWISLLSGRVECDLAASTGIHDERAVVKMLLAGATVTQLCSTLYLNGVEHIGKILSGVEEWMKGHGIESVGAIRGKLSSLNSTDPELYERIQYIKALVGVE</sequence>
<accession>A0A7V2AVQ6</accession>
<evidence type="ECO:0000256" key="1">
    <source>
        <dbReference type="ARBA" id="ARBA00001917"/>
    </source>
</evidence>